<evidence type="ECO:0000313" key="3">
    <source>
        <dbReference type="Proteomes" id="UP000579812"/>
    </source>
</evidence>
<dbReference type="AlphaFoldDB" id="A0A7J6CKX9"/>
<protein>
    <submittedName>
        <fullName evidence="2">Uncharacterized protein</fullName>
    </submittedName>
</protein>
<organism evidence="2 3">
    <name type="scientific">Onychostoma macrolepis</name>
    <dbReference type="NCBI Taxonomy" id="369639"/>
    <lineage>
        <taxon>Eukaryota</taxon>
        <taxon>Metazoa</taxon>
        <taxon>Chordata</taxon>
        <taxon>Craniata</taxon>
        <taxon>Vertebrata</taxon>
        <taxon>Euteleostomi</taxon>
        <taxon>Actinopterygii</taxon>
        <taxon>Neopterygii</taxon>
        <taxon>Teleostei</taxon>
        <taxon>Ostariophysi</taxon>
        <taxon>Cypriniformes</taxon>
        <taxon>Cyprinidae</taxon>
        <taxon>Acrossocheilinae</taxon>
        <taxon>Onychostoma</taxon>
    </lineage>
</organism>
<keyword evidence="3" id="KW-1185">Reference proteome</keyword>
<feature type="region of interest" description="Disordered" evidence="1">
    <location>
        <begin position="28"/>
        <end position="49"/>
    </location>
</feature>
<accession>A0A7J6CKX9</accession>
<dbReference type="Proteomes" id="UP000579812">
    <property type="component" value="Unassembled WGS sequence"/>
</dbReference>
<reference evidence="2 3" key="1">
    <citation type="submission" date="2020-04" db="EMBL/GenBank/DDBJ databases">
        <title>Chromosome-level genome assembly of a cyprinid fish Onychostoma macrolepis by integration of Nanopore Sequencing, Bionano and Hi-C technology.</title>
        <authorList>
            <person name="Wang D."/>
        </authorList>
    </citation>
    <scope>NUCLEOTIDE SEQUENCE [LARGE SCALE GENOMIC DNA]</scope>
    <source>
        <strain evidence="2">SWU-2019</strain>
        <tissue evidence="2">Muscle</tissue>
    </source>
</reference>
<name>A0A7J6CKX9_9TELE</name>
<dbReference type="EMBL" id="JAAMOB010000010">
    <property type="protein sequence ID" value="KAF4107861.1"/>
    <property type="molecule type" value="Genomic_DNA"/>
</dbReference>
<proteinExistence type="predicted"/>
<sequence>MTERKIGSIVPLQTALARQVIVQTVVKGPSPSGFSSEQATATDGPGCGKRLSYSSFSPEQTAERLLAASLQNRQRKTTEQAVVRELHTPASLQNRQRQTTEQAVVRDFHTATYLQSRQQIMGQANGKRSTHSGFSPEQAAADNRTDCGEGSSHSGFSPEQTAAVNGTEAASFQNKHQQTMEQTMTGGIETQSPYLSGGCPHVSRWERLGGETGSTLLTSTPGLQEYLPWASDNLGKGGVGFRCNTRSGPDFPSGRTMYPGGVFVVAPPRTAEPPTDH</sequence>
<feature type="compositionally biased region" description="Polar residues" evidence="1">
    <location>
        <begin position="32"/>
        <end position="41"/>
    </location>
</feature>
<evidence type="ECO:0000313" key="2">
    <source>
        <dbReference type="EMBL" id="KAF4107861.1"/>
    </source>
</evidence>
<feature type="compositionally biased region" description="Polar residues" evidence="1">
    <location>
        <begin position="151"/>
        <end position="180"/>
    </location>
</feature>
<feature type="region of interest" description="Disordered" evidence="1">
    <location>
        <begin position="121"/>
        <end position="180"/>
    </location>
</feature>
<evidence type="ECO:0000256" key="1">
    <source>
        <dbReference type="SAM" id="MobiDB-lite"/>
    </source>
</evidence>
<gene>
    <name evidence="2" type="ORF">G5714_010620</name>
</gene>
<comment type="caution">
    <text evidence="2">The sequence shown here is derived from an EMBL/GenBank/DDBJ whole genome shotgun (WGS) entry which is preliminary data.</text>
</comment>